<dbReference type="Proteomes" id="UP001415857">
    <property type="component" value="Unassembled WGS sequence"/>
</dbReference>
<dbReference type="EMBL" id="JBBPBK010000014">
    <property type="protein sequence ID" value="KAK9269960.1"/>
    <property type="molecule type" value="Genomic_DNA"/>
</dbReference>
<dbReference type="PANTHER" id="PTHR31175:SF120">
    <property type="entry name" value="OS09G0547100 PROTEIN"/>
    <property type="match status" value="1"/>
</dbReference>
<sequence length="141" mass="15534">MIISSKKLAALARKWQKMAGIGRIRTITLPKPCNGLPDMGHFVVYSTDKRRFVFPLAYLSSNIFRGLFRMSEEEFGLASDGPIILPCDAATMKYVVTLVQGRVSKELEKALLLSLVSCPPCSATASVCEGLSRRRIAIHGF</sequence>
<evidence type="ECO:0000313" key="3">
    <source>
        <dbReference type="Proteomes" id="UP001415857"/>
    </source>
</evidence>
<comment type="similarity">
    <text evidence="1">Belongs to the ARG7 family.</text>
</comment>
<name>A0AAP0NDU2_LIQFO</name>
<protein>
    <submittedName>
        <fullName evidence="2">Uncharacterized protein</fullName>
    </submittedName>
</protein>
<accession>A0AAP0NDU2</accession>
<gene>
    <name evidence="2" type="ORF">L1049_025533</name>
</gene>
<evidence type="ECO:0000313" key="2">
    <source>
        <dbReference type="EMBL" id="KAK9269960.1"/>
    </source>
</evidence>
<dbReference type="AlphaFoldDB" id="A0AAP0NDU2"/>
<reference evidence="2 3" key="1">
    <citation type="journal article" date="2024" name="Plant J.">
        <title>Genome sequences and population genomics reveal climatic adaptation and genomic divergence between two closely related sweetgum species.</title>
        <authorList>
            <person name="Xu W.Q."/>
            <person name="Ren C.Q."/>
            <person name="Zhang X.Y."/>
            <person name="Comes H.P."/>
            <person name="Liu X.H."/>
            <person name="Li Y.G."/>
            <person name="Kettle C.J."/>
            <person name="Jalonen R."/>
            <person name="Gaisberger H."/>
            <person name="Ma Y.Z."/>
            <person name="Qiu Y.X."/>
        </authorList>
    </citation>
    <scope>NUCLEOTIDE SEQUENCE [LARGE SCALE GENOMIC DNA]</scope>
    <source>
        <strain evidence="2">Hangzhou</strain>
    </source>
</reference>
<dbReference type="Pfam" id="PF02519">
    <property type="entry name" value="Auxin_inducible"/>
    <property type="match status" value="1"/>
</dbReference>
<dbReference type="PANTHER" id="PTHR31175">
    <property type="entry name" value="AUXIN-RESPONSIVE FAMILY PROTEIN"/>
    <property type="match status" value="1"/>
</dbReference>
<organism evidence="2 3">
    <name type="scientific">Liquidambar formosana</name>
    <name type="common">Formosan gum</name>
    <dbReference type="NCBI Taxonomy" id="63359"/>
    <lineage>
        <taxon>Eukaryota</taxon>
        <taxon>Viridiplantae</taxon>
        <taxon>Streptophyta</taxon>
        <taxon>Embryophyta</taxon>
        <taxon>Tracheophyta</taxon>
        <taxon>Spermatophyta</taxon>
        <taxon>Magnoliopsida</taxon>
        <taxon>eudicotyledons</taxon>
        <taxon>Gunneridae</taxon>
        <taxon>Pentapetalae</taxon>
        <taxon>Saxifragales</taxon>
        <taxon>Altingiaceae</taxon>
        <taxon>Liquidambar</taxon>
    </lineage>
</organism>
<evidence type="ECO:0000256" key="1">
    <source>
        <dbReference type="ARBA" id="ARBA00006974"/>
    </source>
</evidence>
<dbReference type="GO" id="GO:0009733">
    <property type="term" value="P:response to auxin"/>
    <property type="evidence" value="ECO:0007669"/>
    <property type="project" value="InterPro"/>
</dbReference>
<dbReference type="InterPro" id="IPR003676">
    <property type="entry name" value="SAUR_fam"/>
</dbReference>
<proteinExistence type="inferred from homology"/>
<comment type="caution">
    <text evidence="2">The sequence shown here is derived from an EMBL/GenBank/DDBJ whole genome shotgun (WGS) entry which is preliminary data.</text>
</comment>
<keyword evidence="3" id="KW-1185">Reference proteome</keyword>